<dbReference type="Pfam" id="PF13354">
    <property type="entry name" value="Beta-lactamase2"/>
    <property type="match status" value="1"/>
</dbReference>
<gene>
    <name evidence="2" type="primary">ampC</name>
    <name evidence="2" type="ordered locus">Acin_0469</name>
</gene>
<reference evidence="2 3" key="1">
    <citation type="journal article" date="2011" name="J. Bacteriol.">
        <title>Complete genome sequence of Acidaminococcus intestini RYC-MR95, a Gram-negative bacterium from the phylum Firmicutes.</title>
        <authorList>
            <person name="D'Auria G."/>
            <person name="Galan J.C."/>
            <person name="Rodriguez-Alcayna M."/>
            <person name="Moya A."/>
            <person name="Baquero F."/>
            <person name="Latorre A."/>
        </authorList>
    </citation>
    <scope>NUCLEOTIDE SEQUENCE [LARGE SCALE GENOMIC DNA]</scope>
    <source>
        <strain evidence="2 3">RyC-MR95</strain>
    </source>
</reference>
<dbReference type="Proteomes" id="UP000007093">
    <property type="component" value="Chromosome"/>
</dbReference>
<dbReference type="STRING" id="568816.Acin_0469"/>
<keyword evidence="3" id="KW-1185">Reference proteome</keyword>
<dbReference type="InterPro" id="IPR000871">
    <property type="entry name" value="Beta-lactam_class-A"/>
</dbReference>
<dbReference type="GO" id="GO:0008800">
    <property type="term" value="F:beta-lactamase activity"/>
    <property type="evidence" value="ECO:0007669"/>
    <property type="project" value="InterPro"/>
</dbReference>
<dbReference type="EMBL" id="CP003058">
    <property type="protein sequence ID" value="AEQ21711.1"/>
    <property type="molecule type" value="Genomic_DNA"/>
</dbReference>
<dbReference type="GO" id="GO:0046677">
    <property type="term" value="P:response to antibiotic"/>
    <property type="evidence" value="ECO:0007669"/>
    <property type="project" value="InterPro"/>
</dbReference>
<sequence length="269" mass="29291">MKGGIVVETWDALQKDVEMYLAKRPGKTAVSCWLLTEKQGFSIGGKNELPSASLIKLLVLVELCEEVRRGRANLKEAISILGPAITGGDGIIKELKIGHTFTLEELATLMIIVSDNEAANQLIDRLGMKAINERAKKLGLAQTHLGRLMMADASGEKERDNWTSADDTVHLLRVICETAKTGSPLGRWMISLLARQQQEGGLRRNLPDFVQVAHKCGNLAGVEHDAGIFFGKRPYLLAVLTTEQPASYVGRETIGMVSLLCARAFGLLG</sequence>
<dbReference type="PANTHER" id="PTHR35333:SF3">
    <property type="entry name" value="BETA-LACTAMASE-TYPE TRANSPEPTIDASE FOLD CONTAINING PROTEIN"/>
    <property type="match status" value="1"/>
</dbReference>
<dbReference type="GO" id="GO:0030655">
    <property type="term" value="P:beta-lactam antibiotic catabolic process"/>
    <property type="evidence" value="ECO:0007669"/>
    <property type="project" value="InterPro"/>
</dbReference>
<accession>G4Q913</accession>
<protein>
    <submittedName>
        <fullName evidence="2">Beta-lactamase</fullName>
    </submittedName>
</protein>
<dbReference type="InterPro" id="IPR045155">
    <property type="entry name" value="Beta-lactam_cat"/>
</dbReference>
<dbReference type="Gene3D" id="3.40.710.10">
    <property type="entry name" value="DD-peptidase/beta-lactamase superfamily"/>
    <property type="match status" value="1"/>
</dbReference>
<dbReference type="InParanoid" id="G4Q913"/>
<proteinExistence type="predicted"/>
<evidence type="ECO:0000313" key="2">
    <source>
        <dbReference type="EMBL" id="AEQ21711.1"/>
    </source>
</evidence>
<dbReference type="KEGG" id="ain:Acin_0469"/>
<dbReference type="eggNOG" id="COG2367">
    <property type="taxonomic scope" value="Bacteria"/>
</dbReference>
<feature type="domain" description="Beta-lactamase class A catalytic" evidence="1">
    <location>
        <begin position="35"/>
        <end position="241"/>
    </location>
</feature>
<dbReference type="SUPFAM" id="SSF56601">
    <property type="entry name" value="beta-lactamase/transpeptidase-like"/>
    <property type="match status" value="1"/>
</dbReference>
<organism evidence="2 3">
    <name type="scientific">Acidaminococcus intestini (strain RyC-MR95)</name>
    <dbReference type="NCBI Taxonomy" id="568816"/>
    <lineage>
        <taxon>Bacteria</taxon>
        <taxon>Bacillati</taxon>
        <taxon>Bacillota</taxon>
        <taxon>Negativicutes</taxon>
        <taxon>Acidaminococcales</taxon>
        <taxon>Acidaminococcaceae</taxon>
        <taxon>Acidaminococcus</taxon>
    </lineage>
</organism>
<dbReference type="PATRIC" id="fig|568816.4.peg.457"/>
<dbReference type="InterPro" id="IPR012338">
    <property type="entry name" value="Beta-lactam/transpept-like"/>
</dbReference>
<dbReference type="PANTHER" id="PTHR35333">
    <property type="entry name" value="BETA-LACTAMASE"/>
    <property type="match status" value="1"/>
</dbReference>
<evidence type="ECO:0000313" key="3">
    <source>
        <dbReference type="Proteomes" id="UP000007093"/>
    </source>
</evidence>
<dbReference type="AlphaFoldDB" id="G4Q913"/>
<name>G4Q913_ACIIR</name>
<evidence type="ECO:0000259" key="1">
    <source>
        <dbReference type="Pfam" id="PF13354"/>
    </source>
</evidence>
<dbReference type="HOGENOM" id="CLU_031960_9_2_9"/>